<dbReference type="InterPro" id="IPR009003">
    <property type="entry name" value="Peptidase_S1_PA"/>
</dbReference>
<keyword evidence="12 47" id="KW-0808">Transferase</keyword>
<dbReference type="InterPro" id="IPR008740">
    <property type="entry name" value="Peptidase_C30_CoV"/>
</dbReference>
<dbReference type="PROSITE" id="PS51955">
    <property type="entry name" value="NIV_2_O_MTASE"/>
    <property type="match status" value="1"/>
</dbReference>
<dbReference type="Gene3D" id="3.40.50.150">
    <property type="entry name" value="Vaccinia Virus protein VP39"/>
    <property type="match status" value="1"/>
</dbReference>
<dbReference type="PROSITE" id="PS51993">
    <property type="entry name" value="COV_3ECTO"/>
    <property type="match status" value="1"/>
</dbReference>
<dbReference type="Pfam" id="PF20632">
    <property type="entry name" value="CoV_NSP13_ZBD"/>
    <property type="match status" value="1"/>
</dbReference>
<dbReference type="GO" id="GO:0039694">
    <property type="term" value="P:viral RNA genome replication"/>
    <property type="evidence" value="ECO:0007669"/>
    <property type="project" value="InterPro"/>
</dbReference>
<dbReference type="SUPFAM" id="SSF144246">
    <property type="entry name" value="Coronavirus NSP10-like"/>
    <property type="match status" value="1"/>
</dbReference>
<keyword evidence="77" id="KW-0002">3D-structure</keyword>
<dbReference type="InterPro" id="IPR046435">
    <property type="entry name" value="N7_MTase_CoV"/>
</dbReference>
<dbReference type="Gene3D" id="1.10.1840.10">
    <property type="entry name" value="main proteinase (3clpro) structure, domain 3"/>
    <property type="match status" value="1"/>
</dbReference>
<feature type="domain" description="Nsp12 Interface" evidence="74">
    <location>
        <begin position="4207"/>
        <end position="4305"/>
    </location>
</feature>
<evidence type="ECO:0000259" key="74">
    <source>
        <dbReference type="PROSITE" id="PS52000"/>
    </source>
</evidence>
<dbReference type="InterPro" id="IPR042515">
    <property type="entry name" value="NSP15_N_CoV"/>
</dbReference>
<evidence type="ECO:0000256" key="45">
    <source>
        <dbReference type="PROSITE-ProRule" id="PRU01296"/>
    </source>
</evidence>
<evidence type="ECO:0000256" key="13">
    <source>
        <dbReference type="ARBA" id="ARBA00022692"/>
    </source>
</evidence>
<dbReference type="PROSITE" id="PS51951">
    <property type="entry name" value="COV_NSP9_SSRNA_BD"/>
    <property type="match status" value="1"/>
</dbReference>
<feature type="transmembrane region" description="Helical" evidence="52">
    <location>
        <begin position="3193"/>
        <end position="3211"/>
    </location>
</feature>
<dbReference type="InterPro" id="IPR027417">
    <property type="entry name" value="P-loop_NTPase"/>
</dbReference>
<keyword evidence="21 43" id="KW-0863">Zinc-finger</keyword>
<keyword evidence="27" id="KW-0067">ATP-binding</keyword>
<feature type="region of interest" description="Disordered" evidence="51">
    <location>
        <begin position="561"/>
        <end position="612"/>
    </location>
</feature>
<dbReference type="CDD" id="cd21473">
    <property type="entry name" value="cv_Nsp4_TM"/>
    <property type="match status" value="1"/>
</dbReference>
<feature type="domain" description="RdRp Nsp8 cofactor" evidence="63">
    <location>
        <begin position="3449"/>
        <end position="3646"/>
    </location>
</feature>
<comment type="cofactor">
    <cofactor evidence="2">
        <name>Mn(2+)</name>
        <dbReference type="ChEBI" id="CHEBI:29035"/>
    </cofactor>
</comment>
<dbReference type="GO" id="GO:0039520">
    <property type="term" value="P:symbiont-mediated activation of host autophagy"/>
    <property type="evidence" value="ECO:0007669"/>
    <property type="project" value="UniProtKB-KW"/>
</dbReference>
<evidence type="ECO:0000259" key="59">
    <source>
        <dbReference type="PROSITE" id="PS51946"/>
    </source>
</evidence>
<feature type="domain" description="Nsp4C" evidence="59">
    <location>
        <begin position="2663"/>
        <end position="2759"/>
    </location>
</feature>
<dbReference type="Pfam" id="PF06471">
    <property type="entry name" value="CoV_ExoN"/>
    <property type="match status" value="1"/>
</dbReference>
<dbReference type="InterPro" id="IPR043472">
    <property type="entry name" value="Macro_dom-like"/>
</dbReference>
<dbReference type="GO" id="GO:0006351">
    <property type="term" value="P:DNA-templated transcription"/>
    <property type="evidence" value="ECO:0007669"/>
    <property type="project" value="InterPro"/>
</dbReference>
<dbReference type="InterPro" id="IPR013016">
    <property type="entry name" value="Peptidase_C16_CoV"/>
</dbReference>
<dbReference type="GO" id="GO:0003968">
    <property type="term" value="F:RNA-directed RNA polymerase activity"/>
    <property type="evidence" value="ECO:0007669"/>
    <property type="project" value="UniProtKB-KW"/>
</dbReference>
<keyword evidence="28" id="KW-1043">Host membrane</keyword>
<dbReference type="Pfam" id="PF19213">
    <property type="entry name" value="CoV_NSP6"/>
    <property type="match status" value="1"/>
</dbReference>
<evidence type="ECO:0000256" key="6">
    <source>
        <dbReference type="ARBA" id="ARBA00007913"/>
    </source>
</evidence>
<evidence type="ECO:0000256" key="23">
    <source>
        <dbReference type="ARBA" id="ARBA00022806"/>
    </source>
</evidence>
<keyword evidence="25 49" id="KW-0862">Zinc</keyword>
<dbReference type="Pfam" id="PF19216">
    <property type="entry name" value="CoV_NSP15_M"/>
    <property type="match status" value="1"/>
</dbReference>
<evidence type="ECO:0000259" key="71">
    <source>
        <dbReference type="PROSITE" id="PS51961"/>
    </source>
</evidence>
<evidence type="ECO:0000256" key="22">
    <source>
        <dbReference type="ARBA" id="ARBA00022801"/>
    </source>
</evidence>
<dbReference type="InterPro" id="IPR009466">
    <property type="entry name" value="NSP14_CoV"/>
</dbReference>
<dbReference type="GO" id="GO:0008242">
    <property type="term" value="F:omega peptidase activity"/>
    <property type="evidence" value="ECO:0007669"/>
    <property type="project" value="InterPro"/>
</dbReference>
<dbReference type="InterPro" id="IPR043609">
    <property type="entry name" value="NendoU_nidovirus"/>
</dbReference>
<dbReference type="CDD" id="cd21409">
    <property type="entry name" value="1B_cv_Nsp13-like"/>
    <property type="match status" value="1"/>
</dbReference>
<dbReference type="InterPro" id="IPR036499">
    <property type="entry name" value="NSP9_sf_CoV"/>
</dbReference>
<dbReference type="PANTHER" id="PTHR43788">
    <property type="entry name" value="DNA2/NAM7 HELICASE FAMILY MEMBER"/>
    <property type="match status" value="1"/>
</dbReference>
<dbReference type="InterPro" id="IPR001205">
    <property type="entry name" value="RNA-dir_pol_C"/>
</dbReference>
<evidence type="ECO:0000256" key="43">
    <source>
        <dbReference type="PROSITE-ProRule" id="PRU00444"/>
    </source>
</evidence>
<evidence type="ECO:0000256" key="9">
    <source>
        <dbReference type="ARBA" id="ARBA00022581"/>
    </source>
</evidence>
<dbReference type="GO" id="GO:0043139">
    <property type="term" value="F:5'-3' DNA helicase activity"/>
    <property type="evidence" value="ECO:0007669"/>
    <property type="project" value="TreeGrafter"/>
</dbReference>
<evidence type="ECO:0000259" key="63">
    <source>
        <dbReference type="PROSITE" id="PS51950"/>
    </source>
</evidence>
<dbReference type="InterPro" id="IPR048672">
    <property type="entry name" value="NSP13_ZBD_CoV"/>
</dbReference>
<keyword evidence="23" id="KW-0347">Helicase</keyword>
<keyword evidence="26 46" id="KW-0269">Exonuclease</keyword>
<dbReference type="InterPro" id="IPR041679">
    <property type="entry name" value="DNA2/NAM7-like_C"/>
</dbReference>
<evidence type="ECO:0000256" key="42">
    <source>
        <dbReference type="ARBA" id="ARBA00049042"/>
    </source>
</evidence>
<comment type="function">
    <text evidence="39">Forms a primer, NSP9-pU, which is utilized by the polymerase for the initiation of RNA chains. Interacts with ribosome signal recognition particle RNA (SRP). Together with NSP8, suppress protein integration into the cell membrane, thereby disrupting host immune defenses.</text>
</comment>
<dbReference type="InterPro" id="IPR043504">
    <property type="entry name" value="Peptidase_S1_PA_chymotrypsin"/>
</dbReference>
<evidence type="ECO:0000259" key="66">
    <source>
        <dbReference type="PROSITE" id="PS51953"/>
    </source>
</evidence>
<dbReference type="Pfam" id="PF09401">
    <property type="entry name" value="CoV_NSP10"/>
    <property type="match status" value="1"/>
</dbReference>
<dbReference type="CDD" id="cd21720">
    <property type="entry name" value="gammaCoV_Nsp13-helicase"/>
    <property type="match status" value="1"/>
</dbReference>
<dbReference type="PROSITE" id="PS51653">
    <property type="entry name" value="CV_ZBD"/>
    <property type="match status" value="1"/>
</dbReference>
<feature type="region of interest" description="CoV-Y" evidence="49">
    <location>
        <begin position="1955"/>
        <end position="2231"/>
    </location>
</feature>
<evidence type="ECO:0000256" key="11">
    <source>
        <dbReference type="ARBA" id="ARBA00022670"/>
    </source>
</evidence>
<evidence type="ECO:0000259" key="67">
    <source>
        <dbReference type="PROSITE" id="PS51954"/>
    </source>
</evidence>
<dbReference type="SUPFAM" id="SSF52540">
    <property type="entry name" value="P-loop containing nucleoside triphosphate hydrolases"/>
    <property type="match status" value="1"/>
</dbReference>
<evidence type="ECO:0000256" key="20">
    <source>
        <dbReference type="ARBA" id="ARBA00022759"/>
    </source>
</evidence>
<keyword evidence="10 47" id="KW-0489">Methyltransferase</keyword>
<evidence type="ECO:0000256" key="27">
    <source>
        <dbReference type="ARBA" id="ARBA00022840"/>
    </source>
</evidence>
<dbReference type="EMBL" id="EU111742">
    <property type="protein sequence ID" value="ABW87819.1"/>
    <property type="molecule type" value="Genomic_RNA"/>
</dbReference>
<evidence type="ECO:0000259" key="73">
    <source>
        <dbReference type="PROSITE" id="PS51993"/>
    </source>
</evidence>
<evidence type="ECO:0000259" key="65">
    <source>
        <dbReference type="PROSITE" id="PS51952"/>
    </source>
</evidence>
<evidence type="ECO:0000259" key="56">
    <source>
        <dbReference type="PROSITE" id="PS51442"/>
    </source>
</evidence>
<dbReference type="SUPFAM" id="SSF53335">
    <property type="entry name" value="S-adenosyl-L-methionine-dependent methyltransferases"/>
    <property type="match status" value="1"/>
</dbReference>
<keyword evidence="15 46" id="KW-0540">Nuclease</keyword>
<dbReference type="InterPro" id="IPR043608">
    <property type="entry name" value="CoV_NSP15_M"/>
</dbReference>
<dbReference type="GO" id="GO:0004197">
    <property type="term" value="F:cysteine-type endopeptidase activity"/>
    <property type="evidence" value="ECO:0007669"/>
    <property type="project" value="InterPro"/>
</dbReference>
<dbReference type="Pfam" id="PF08717">
    <property type="entry name" value="CoV_NSP8"/>
    <property type="match status" value="1"/>
</dbReference>
<feature type="active site" evidence="48">
    <location>
        <position position="6251"/>
    </location>
</feature>
<evidence type="ECO:0000256" key="35">
    <source>
        <dbReference type="ARBA" id="ARBA00023200"/>
    </source>
</evidence>
<dbReference type="InterPro" id="IPR027352">
    <property type="entry name" value="NSP13_ZBD_CoV-like"/>
</dbReference>
<dbReference type="PROSITE" id="PS51992">
    <property type="entry name" value="COV_NSP3_Y"/>
    <property type="match status" value="1"/>
</dbReference>
<dbReference type="GO" id="GO:0004519">
    <property type="term" value="F:endonuclease activity"/>
    <property type="evidence" value="ECO:0007669"/>
    <property type="project" value="UniProtKB-UniRule"/>
</dbReference>
<evidence type="ECO:0000256" key="16">
    <source>
        <dbReference type="ARBA" id="ARBA00022723"/>
    </source>
</evidence>
<keyword evidence="29 45" id="KW-0694">RNA-binding</keyword>
<dbReference type="CDD" id="cd21828">
    <property type="entry name" value="gammaCoV_Nsp7"/>
    <property type="match status" value="1"/>
</dbReference>
<dbReference type="Gene3D" id="1.10.8.1190">
    <property type="match status" value="1"/>
</dbReference>
<feature type="transmembrane region" description="Helical" evidence="52">
    <location>
        <begin position="2541"/>
        <end position="2559"/>
    </location>
</feature>
<dbReference type="GO" id="GO:0006508">
    <property type="term" value="P:proteolysis"/>
    <property type="evidence" value="ECO:0007669"/>
    <property type="project" value="UniProtKB-KW"/>
</dbReference>
<evidence type="ECO:0000256" key="5">
    <source>
        <dbReference type="ARBA" id="ARBA00004452"/>
    </source>
</evidence>
<protein>
    <recommendedName>
        <fullName evidence="50">ORF1ab polyprotein</fullName>
    </recommendedName>
</protein>
<dbReference type="CDD" id="cd21733">
    <property type="entry name" value="gammaCoV_PLPro"/>
    <property type="match status" value="1"/>
</dbReference>
<feature type="domain" description="Nsp9 ssRNA-binding" evidence="64">
    <location>
        <begin position="3647"/>
        <end position="3758"/>
    </location>
</feature>
<dbReference type="InterPro" id="IPR014829">
    <property type="entry name" value="NSP8_CoV"/>
</dbReference>
<dbReference type="PROSITE" id="PS51950">
    <property type="entry name" value="COV_NSP8"/>
    <property type="match status" value="1"/>
</dbReference>
<dbReference type="PROSITE" id="PS51442">
    <property type="entry name" value="M_PRO"/>
    <property type="match status" value="1"/>
</dbReference>
<dbReference type="Pfam" id="PF08715">
    <property type="entry name" value="CoV_peptidase"/>
    <property type="match status" value="1"/>
</dbReference>
<evidence type="ECO:0000256" key="29">
    <source>
        <dbReference type="ARBA" id="ARBA00022884"/>
    </source>
</evidence>
<dbReference type="InterPro" id="IPR043178">
    <property type="entry name" value="PLpro_thumb_sf_CoV"/>
</dbReference>
<dbReference type="Gene3D" id="2.40.10.250">
    <property type="entry name" value="Replicase NSP9"/>
    <property type="match status" value="1"/>
</dbReference>
<dbReference type="InterPro" id="IPR046436">
    <property type="entry name" value="NIV_EXON"/>
</dbReference>
<dbReference type="PROSITE" id="PS51952">
    <property type="entry name" value="COV_EXON_MTASE_COACT"/>
    <property type="match status" value="1"/>
</dbReference>
<feature type="region of interest" description="GpppA-binding" evidence="47">
    <location>
        <begin position="5890"/>
        <end position="5904"/>
    </location>
</feature>
<accession>B2BW31</accession>
<name>B2BW31_BWCOV</name>
<dbReference type="InterPro" id="IPR044308">
    <property type="entry name" value="NSP5_Mpro_GammaCoV"/>
</dbReference>
<evidence type="ECO:0000256" key="15">
    <source>
        <dbReference type="ARBA" id="ARBA00022722"/>
    </source>
</evidence>
<comment type="catalytic activity">
    <reaction evidence="42">
        <text>a 5'-end (N(7)-methyl 5'-triphosphoguanosine)-ribonucleoside in mRNA + S-adenosyl-L-methionine = a 5'-end (N(7)-methyl 5'-triphosphoguanosine)-(2'-O-methyl-ribonucleoside) in mRNA + S-adenosyl-L-homocysteine + H(+)</text>
        <dbReference type="Rhea" id="RHEA:67020"/>
        <dbReference type="Rhea" id="RHEA-COMP:17167"/>
        <dbReference type="Rhea" id="RHEA-COMP:17168"/>
        <dbReference type="ChEBI" id="CHEBI:15378"/>
        <dbReference type="ChEBI" id="CHEBI:57856"/>
        <dbReference type="ChEBI" id="CHEBI:59789"/>
        <dbReference type="ChEBI" id="CHEBI:156461"/>
        <dbReference type="ChEBI" id="CHEBI:167609"/>
        <dbReference type="EC" id="2.1.1.57"/>
    </reaction>
</comment>
<keyword evidence="20 48" id="KW-0255">Endonuclease</keyword>
<dbReference type="InterPro" id="IPR041677">
    <property type="entry name" value="DNA2/NAM7_AAA_11"/>
</dbReference>
<keyword evidence="8" id="KW-0696">RNA-directed RNA polymerase</keyword>
<dbReference type="CDD" id="cd21170">
    <property type="entry name" value="NTD_CoV_Nsp15-like"/>
    <property type="match status" value="1"/>
</dbReference>
<evidence type="ECO:0000256" key="31">
    <source>
        <dbReference type="ARBA" id="ARBA00022989"/>
    </source>
</evidence>
<feature type="transmembrane region" description="Helical" evidence="52">
    <location>
        <begin position="3169"/>
        <end position="3186"/>
    </location>
</feature>
<dbReference type="Proteomes" id="UP000125413">
    <property type="component" value="Segment"/>
</dbReference>
<dbReference type="GO" id="GO:0004482">
    <property type="term" value="F:mRNA 5'-cap (guanine-N7-)-methyltransferase activity"/>
    <property type="evidence" value="ECO:0007669"/>
    <property type="project" value="InterPro"/>
</dbReference>
<dbReference type="PROSITE" id="PS52000">
    <property type="entry name" value="COV_NSP12_IF"/>
    <property type="match status" value="1"/>
</dbReference>
<dbReference type="InterPro" id="IPR009469">
    <property type="entry name" value="RdRp_N_CoV"/>
</dbReference>
<comment type="catalytic activity">
    <reaction evidence="1">
        <text>Thiol-dependent hydrolysis of ester, thioester, amide, peptide and isopeptide bonds formed by the C-terminal Gly of ubiquitin (a 76-residue protein attached to proteins as an intracellular targeting signal).</text>
        <dbReference type="EC" id="3.4.19.12"/>
    </reaction>
</comment>
<dbReference type="InterPro" id="IPR047570">
    <property type="entry name" value="NSP12_IF_CoV"/>
</dbReference>
<feature type="domain" description="RdRp Nsp7 cofactor" evidence="62">
    <location>
        <begin position="3366"/>
        <end position="3448"/>
    </location>
</feature>
<feature type="domain" description="AV-Nsp11N/CoV-Nsp15M" evidence="71">
    <location>
        <begin position="6064"/>
        <end position="6189"/>
    </location>
</feature>
<feature type="domain" description="RdRp catalytic" evidence="53">
    <location>
        <begin position="4553"/>
        <end position="4715"/>
    </location>
</feature>
<dbReference type="GO" id="GO:0005524">
    <property type="term" value="F:ATP binding"/>
    <property type="evidence" value="ECO:0007669"/>
    <property type="project" value="UniProtKB-KW"/>
</dbReference>
<dbReference type="GO" id="GO:0004843">
    <property type="term" value="F:cysteine-type deubiquitinase activity"/>
    <property type="evidence" value="ECO:0007669"/>
    <property type="project" value="UniProtKB-EC"/>
</dbReference>
<dbReference type="InterPro" id="IPR027351">
    <property type="entry name" value="(+)RNA_virus_helicase_core_dom"/>
</dbReference>
<dbReference type="InterPro" id="IPR043174">
    <property type="entry name" value="NSP15_middle_sf"/>
</dbReference>
<feature type="compositionally biased region" description="Acidic residues" evidence="51">
    <location>
        <begin position="570"/>
        <end position="588"/>
    </location>
</feature>
<dbReference type="InterPro" id="IPR044401">
    <property type="entry name" value="NSP15_NendoU_CoV"/>
</dbReference>
<evidence type="ECO:0000259" key="53">
    <source>
        <dbReference type="PROSITE" id="PS50507"/>
    </source>
</evidence>
<dbReference type="InterPro" id="IPR049894">
    <property type="entry name" value="COV_NSP3_3ECTO"/>
</dbReference>
<keyword evidence="30" id="KW-0693">Viral RNA replication</keyword>
<dbReference type="CDD" id="cd21689">
    <property type="entry name" value="stalk_CoV_Nsp13-like"/>
    <property type="match status" value="1"/>
</dbReference>
<evidence type="ECO:0000256" key="24">
    <source>
        <dbReference type="ARBA" id="ARBA00022807"/>
    </source>
</evidence>
<dbReference type="InterPro" id="IPR037204">
    <property type="entry name" value="NSP7_sf_CoV"/>
</dbReference>
<dbReference type="Pfam" id="PF06460">
    <property type="entry name" value="CoV_Methyltr_2"/>
    <property type="match status" value="1"/>
</dbReference>
<keyword evidence="11" id="KW-0645">Protease</keyword>
<dbReference type="Gene3D" id="1.10.150.420">
    <property type="entry name" value="Coronavirus nonstructural protein 4 C-terminus"/>
    <property type="match status" value="1"/>
</dbReference>
<evidence type="ECO:0000256" key="14">
    <source>
        <dbReference type="ARBA" id="ARBA00022695"/>
    </source>
</evidence>
<evidence type="ECO:0000256" key="51">
    <source>
        <dbReference type="SAM" id="MobiDB-lite"/>
    </source>
</evidence>
<feature type="compositionally biased region" description="Basic and acidic residues" evidence="51">
    <location>
        <begin position="1033"/>
        <end position="1046"/>
    </location>
</feature>
<dbReference type="CDD" id="cd21557">
    <property type="entry name" value="Macro_X_Nsp3-like"/>
    <property type="match status" value="1"/>
</dbReference>
<feature type="transmembrane region" description="Helical" evidence="52">
    <location>
        <begin position="2599"/>
        <end position="2626"/>
    </location>
</feature>
<dbReference type="GO" id="GO:0044220">
    <property type="term" value="C:host cell perinuclear region of cytoplasm"/>
    <property type="evidence" value="ECO:0007669"/>
    <property type="project" value="UniProtKB-SubCell"/>
</dbReference>
<dbReference type="PANTHER" id="PTHR43788:SF16">
    <property type="entry name" value="HELICASE WITH ZINC FINGER 2"/>
    <property type="match status" value="1"/>
</dbReference>
<dbReference type="InterPro" id="IPR043606">
    <property type="entry name" value="CoV_NSP15_N"/>
</dbReference>
<evidence type="ECO:0000256" key="26">
    <source>
        <dbReference type="ARBA" id="ARBA00022839"/>
    </source>
</evidence>
<feature type="active site" evidence="46">
    <location>
        <position position="5573"/>
    </location>
</feature>
<keyword evidence="9" id="KW-0945">Host-virus interaction</keyword>
<keyword evidence="13 52" id="KW-0812">Transmembrane</keyword>
<dbReference type="SUPFAM" id="SSF140367">
    <property type="entry name" value="Coronavirus NSP7-like"/>
    <property type="match status" value="1"/>
</dbReference>
<evidence type="ECO:0000256" key="36">
    <source>
        <dbReference type="ARBA" id="ARBA00023239"/>
    </source>
</evidence>
<comment type="function">
    <text evidence="38">RNA-directed RNA polymerase that catalyzes the transcription of viral genomic and subgenomic RNAs. Acts in complex with nsp7 and nsp8 to transcribe both the minus and positive strands of genomic RNA. The kinase-like NiRAN domain of NSP12 attaches one or more nucleotides to the amino terminus of NSP9, forming a covalent RNA-protein intermediate that serves as transcription/replication primer. Subgenomic RNAs (sgRNAs) are formed by discontinuous transcription: The polymerase has the ability to pause at transcription-regulating sequences (TRS) and jump to the leader TRS, resulting in a major deletion. This creates a series of subgenomic RNAs that are replicated, transcribed and translated. In addition, Nsp12 is a subunit of the viral RNA capping enzyme that catalyzes the RNA guanylyltransferase reaction for genomic and sub-genomic RNAs. Subsequently, the NiRAN domain transfers RNA to GDP, and forms the core cap structure GpppA-RNA.</text>
</comment>
<evidence type="ECO:0000259" key="57">
    <source>
        <dbReference type="PROSITE" id="PS51653"/>
    </source>
</evidence>
<feature type="transmembrane region" description="Helical" evidence="52">
    <location>
        <begin position="3285"/>
        <end position="3305"/>
    </location>
</feature>
<feature type="domain" description="NiRAN" evidence="60">
    <location>
        <begin position="3953"/>
        <end position="4205"/>
    </location>
</feature>
<feature type="domain" description="NendoU" evidence="69">
    <location>
        <begin position="6206"/>
        <end position="6348"/>
    </location>
</feature>
<keyword evidence="34" id="KW-1015">Disulfide bond</keyword>
<feature type="binding site" evidence="47">
    <location>
        <begin position="5812"/>
        <end position="5818"/>
    </location>
    <ligand>
        <name>S-adenosyl-L-methionine</name>
        <dbReference type="ChEBI" id="CHEBI:59789"/>
    </ligand>
</feature>
<dbReference type="SUPFAM" id="SSF56672">
    <property type="entry name" value="DNA/RNA polymerases"/>
    <property type="match status" value="1"/>
</dbReference>
<keyword evidence="14" id="KW-0548">Nucleotidyltransferase</keyword>
<comment type="caution">
    <text evidence="49">Lacks conserved residue(s) required for the propagation of feature annotation.</text>
</comment>
<feature type="active site" evidence="46">
    <location>
        <position position="5571"/>
    </location>
</feature>
<evidence type="ECO:0000256" key="41">
    <source>
        <dbReference type="ARBA" id="ARBA00047995"/>
    </source>
</evidence>
<feature type="active site" evidence="48">
    <location>
        <position position="6291"/>
    </location>
</feature>
<feature type="region of interest" description="Disordered" evidence="51">
    <location>
        <begin position="1026"/>
        <end position="1082"/>
    </location>
</feature>
<feature type="transmembrane region" description="Helical" evidence="52">
    <location>
        <begin position="2262"/>
        <end position="2283"/>
    </location>
</feature>
<evidence type="ECO:0000256" key="7">
    <source>
        <dbReference type="ARBA" id="ARBA00008087"/>
    </source>
</evidence>
<evidence type="ECO:0000313" key="76">
    <source>
        <dbReference type="Proteomes" id="UP000125413"/>
    </source>
</evidence>
<keyword evidence="17" id="KW-0677">Repeat</keyword>
<evidence type="ECO:0000256" key="21">
    <source>
        <dbReference type="ARBA" id="ARBA00022771"/>
    </source>
</evidence>
<reference evidence="77" key="2">
    <citation type="journal article" date="2023" name="Viruses">
        <title>Crystal Structures of Inhibitor-Bound Main Protease from Delta- and Gamma-Coronaviruses.</title>
        <authorList>
            <person name="Zvornicanin S.N."/>
            <person name="Shaqra A.M."/>
            <person name="Huang Q.J."/>
            <person name="Ornelas E."/>
            <person name="Moghe M."/>
            <person name="Knapp M."/>
            <person name="Moquin S."/>
            <person name="Dovala D."/>
            <person name="Schiffer C.A."/>
            <person name="Kurt Yilmaz N."/>
        </authorList>
    </citation>
    <scope>X-RAY CRYSTALLOGRAPHY (1.65 ANGSTROMS) OF 2760-3062</scope>
</reference>
<dbReference type="PROSITE" id="PS51948">
    <property type="entry name" value="COV_NSP12_RDRP"/>
    <property type="match status" value="1"/>
</dbReference>
<dbReference type="PROSITE" id="PS51154">
    <property type="entry name" value="MACRO"/>
    <property type="match status" value="1"/>
</dbReference>
<evidence type="ECO:0000256" key="1">
    <source>
        <dbReference type="ARBA" id="ARBA00000707"/>
    </source>
</evidence>
<evidence type="ECO:0000259" key="62">
    <source>
        <dbReference type="PROSITE" id="PS51949"/>
    </source>
</evidence>
<feature type="domain" description="CV ZBD" evidence="57">
    <location>
        <begin position="4874"/>
        <end position="4986"/>
    </location>
</feature>
<keyword evidence="35" id="KW-1035">Host cytoplasm</keyword>
<dbReference type="Gene3D" id="2.60.120.1680">
    <property type="match status" value="1"/>
</dbReference>
<feature type="domain" description="Nidovirus-type SAM-dependent 2'-O-MTase" evidence="68">
    <location>
        <begin position="6363"/>
        <end position="6662"/>
    </location>
</feature>
<dbReference type="Gene3D" id="3.40.50.11580">
    <property type="match status" value="1"/>
</dbReference>
<evidence type="ECO:0000259" key="54">
    <source>
        <dbReference type="PROSITE" id="PS51124"/>
    </source>
</evidence>
<dbReference type="Gene3D" id="3.30.70.3540">
    <property type="entry name" value="Nsp8 replicase, head domain"/>
    <property type="match status" value="1"/>
</dbReference>
<dbReference type="PROSITE" id="PS51958">
    <property type="entry name" value="NENDOU"/>
    <property type="match status" value="1"/>
</dbReference>
<evidence type="ECO:0000256" key="49">
    <source>
        <dbReference type="PROSITE-ProRule" id="PRU01336"/>
    </source>
</evidence>
<dbReference type="SUPFAM" id="SSF101816">
    <property type="entry name" value="Replicase NSP9"/>
    <property type="match status" value="1"/>
</dbReference>
<dbReference type="GO" id="GO:0003724">
    <property type="term" value="F:RNA helicase activity"/>
    <property type="evidence" value="ECO:0007669"/>
    <property type="project" value="UniProtKB-EC"/>
</dbReference>
<dbReference type="Pfam" id="PF13086">
    <property type="entry name" value="AAA_11"/>
    <property type="match status" value="1"/>
</dbReference>
<feature type="transmembrane region" description="Helical" evidence="52">
    <location>
        <begin position="2565"/>
        <end position="2587"/>
    </location>
</feature>
<comment type="catalytic activity">
    <reaction evidence="40">
        <text>ATP + H2O = ADP + phosphate + H(+)</text>
        <dbReference type="Rhea" id="RHEA:13065"/>
        <dbReference type="ChEBI" id="CHEBI:15377"/>
        <dbReference type="ChEBI" id="CHEBI:15378"/>
        <dbReference type="ChEBI" id="CHEBI:30616"/>
        <dbReference type="ChEBI" id="CHEBI:43474"/>
        <dbReference type="ChEBI" id="CHEBI:456216"/>
        <dbReference type="EC" id="3.6.4.13"/>
    </reaction>
</comment>
<evidence type="ECO:0000256" key="25">
    <source>
        <dbReference type="ARBA" id="ARBA00022833"/>
    </source>
</evidence>
<dbReference type="InterPro" id="IPR007094">
    <property type="entry name" value="RNA-dir_pol_PSvirus"/>
</dbReference>
<dbReference type="CDD" id="cd21161">
    <property type="entry name" value="NendoU_cv_Nsp15-like"/>
    <property type="match status" value="1"/>
</dbReference>
<dbReference type="PDB" id="8E7N">
    <property type="method" value="X-ray"/>
    <property type="resolution" value="1.65 A"/>
    <property type="chains" value="A/B=2760-3062"/>
</dbReference>
<dbReference type="SUPFAM" id="SSF52949">
    <property type="entry name" value="Macro domain-like"/>
    <property type="match status" value="1"/>
</dbReference>
<dbReference type="InterPro" id="IPR043477">
    <property type="entry name" value="Peptidase_C30_dom3_CoV"/>
</dbReference>
<dbReference type="Gene3D" id="3.40.220.10">
    <property type="entry name" value="Leucine Aminopeptidase, subunit E, domain 1"/>
    <property type="match status" value="1"/>
</dbReference>
<feature type="region of interest" description="Disordered" evidence="51">
    <location>
        <begin position="734"/>
        <end position="801"/>
    </location>
</feature>
<feature type="region of interest" description="Disordered" evidence="51">
    <location>
        <begin position="1462"/>
        <end position="1490"/>
    </location>
</feature>
<evidence type="ECO:0000313" key="75">
    <source>
        <dbReference type="EMBL" id="ABW87819.1"/>
    </source>
</evidence>
<dbReference type="InterPro" id="IPR046438">
    <property type="entry name" value="NIV_2_O_MTASE"/>
</dbReference>
<dbReference type="InterPro" id="IPR002589">
    <property type="entry name" value="Macro_dom"/>
</dbReference>
<dbReference type="GO" id="GO:0003723">
    <property type="term" value="F:RNA binding"/>
    <property type="evidence" value="ECO:0007669"/>
    <property type="project" value="UniProtKB-KW"/>
</dbReference>
<dbReference type="InterPro" id="IPR029063">
    <property type="entry name" value="SAM-dependent_MTases_sf"/>
</dbReference>
<evidence type="ECO:0000256" key="10">
    <source>
        <dbReference type="ARBA" id="ARBA00022603"/>
    </source>
</evidence>
<dbReference type="Gene3D" id="3.30.160.820">
    <property type="entry name" value="Nsp15 N-terminal domain-like"/>
    <property type="match status" value="1"/>
</dbReference>
<dbReference type="Pfam" id="PF19217">
    <property type="entry name" value="CoV_NSP4_N"/>
    <property type="match status" value="1"/>
</dbReference>
<feature type="domain" description="Nsp12 RNA-dependent RNA polymerase" evidence="61">
    <location>
        <begin position="4306"/>
        <end position="4873"/>
    </location>
</feature>
<dbReference type="PROSITE" id="PS51949">
    <property type="entry name" value="COV_NSP7"/>
    <property type="match status" value="1"/>
</dbReference>
<dbReference type="Pfam" id="PF00680">
    <property type="entry name" value="RdRP_1"/>
    <property type="match status" value="1"/>
</dbReference>
<dbReference type="InterPro" id="IPR044343">
    <property type="entry name" value="NSP13_1B_dom_CoV"/>
</dbReference>
<evidence type="ECO:0000259" key="64">
    <source>
        <dbReference type="PROSITE" id="PS51951"/>
    </source>
</evidence>
<evidence type="ECO:0000256" key="46">
    <source>
        <dbReference type="PROSITE-ProRule" id="PRU01298"/>
    </source>
</evidence>
<dbReference type="Pfam" id="PF08710">
    <property type="entry name" value="CoV_NSP9"/>
    <property type="match status" value="1"/>
</dbReference>
<dbReference type="GO" id="GO:0019082">
    <property type="term" value="P:viral protein processing"/>
    <property type="evidence" value="ECO:0007669"/>
    <property type="project" value="InterPro"/>
</dbReference>
<evidence type="ECO:0000256" key="39">
    <source>
        <dbReference type="ARBA" id="ARBA00043928"/>
    </source>
</evidence>
<evidence type="ECO:0000256" key="34">
    <source>
        <dbReference type="ARBA" id="ARBA00023157"/>
    </source>
</evidence>
<feature type="transmembrane region" description="Helical" evidence="52">
    <location>
        <begin position="3260"/>
        <end position="3278"/>
    </location>
</feature>
<comment type="similarity">
    <text evidence="7 44">Belongs to the coronaviruses polyprotein 1ab family.</text>
</comment>
<feature type="region of interest" description="ZF2" evidence="49">
    <location>
        <begin position="1914"/>
        <end position="1924"/>
    </location>
</feature>
<dbReference type="InterPro" id="IPR009461">
    <property type="entry name" value="NSP16_CoV-like"/>
</dbReference>
<feature type="transmembrane region" description="Helical" evidence="52">
    <location>
        <begin position="3101"/>
        <end position="3117"/>
    </location>
</feature>
<keyword evidence="31 52" id="KW-1133">Transmembrane helix</keyword>
<evidence type="ECO:0000259" key="60">
    <source>
        <dbReference type="PROSITE" id="PS51947"/>
    </source>
</evidence>
<dbReference type="InterPro" id="IPR032505">
    <property type="entry name" value="CoV_NSP4_C"/>
</dbReference>
<feature type="domain" description="ExoN/MTase coactivator" evidence="65">
    <location>
        <begin position="3759"/>
        <end position="3897"/>
    </location>
</feature>
<feature type="domain" description="(+)RNA virus helicase C-terminal" evidence="58">
    <location>
        <begin position="5130"/>
        <end position="5459"/>
    </location>
</feature>
<feature type="transmembrane region" description="Helical" evidence="52">
    <location>
        <begin position="3076"/>
        <end position="3095"/>
    </location>
</feature>
<dbReference type="InterPro" id="IPR014822">
    <property type="entry name" value="NSP9_CoV"/>
</dbReference>
<reference evidence="75 76" key="1">
    <citation type="journal article" date="2008" name="J. Virol.">
        <title>Identification of a novel coronavirus from a beluga whale by using a panviral microarray.</title>
        <authorList>
            <person name="Mihindukulasuriya K.A."/>
            <person name="Wu G."/>
            <person name="St Leger J."/>
            <person name="Nordhausen R.W."/>
            <person name="Wang D."/>
        </authorList>
    </citation>
    <scope>NUCLEOTIDE SEQUENCE [LARGE SCALE GENOMIC DNA]</scope>
    <source>
        <strain evidence="75">SW1</strain>
    </source>
</reference>
<dbReference type="PROSITE" id="PS51657">
    <property type="entry name" value="PSRV_HELICASE"/>
    <property type="match status" value="1"/>
</dbReference>
<dbReference type="GO" id="GO:0008270">
    <property type="term" value="F:zinc ion binding"/>
    <property type="evidence" value="ECO:0007669"/>
    <property type="project" value="UniProtKB-UniRule"/>
</dbReference>
<dbReference type="CDD" id="cd21667">
    <property type="entry name" value="gammaCoV_Nsp5_Mpro"/>
    <property type="match status" value="1"/>
</dbReference>
<dbReference type="Pfam" id="PF19219">
    <property type="entry name" value="CoV_NSP15_N"/>
    <property type="match status" value="1"/>
</dbReference>
<evidence type="ECO:0000256" key="18">
    <source>
        <dbReference type="ARBA" id="ARBA00022741"/>
    </source>
</evidence>
<evidence type="ECO:0000259" key="69">
    <source>
        <dbReference type="PROSITE" id="PS51958"/>
    </source>
</evidence>
<feature type="compositionally biased region" description="Basic and acidic residues" evidence="51">
    <location>
        <begin position="1072"/>
        <end position="1082"/>
    </location>
</feature>
<dbReference type="GO" id="GO:0075523">
    <property type="term" value="P:viral translational frameshifting"/>
    <property type="evidence" value="ECO:0007669"/>
    <property type="project" value="UniProtKB-KW"/>
</dbReference>
<comment type="catalytic activity">
    <reaction evidence="41">
        <text>ATP + H2O = ADP + phosphate + H(+)</text>
        <dbReference type="Rhea" id="RHEA:13065"/>
        <dbReference type="ChEBI" id="CHEBI:15377"/>
        <dbReference type="ChEBI" id="CHEBI:15378"/>
        <dbReference type="ChEBI" id="CHEBI:30616"/>
        <dbReference type="ChEBI" id="CHEBI:43474"/>
        <dbReference type="ChEBI" id="CHEBI:456216"/>
        <dbReference type="EC" id="3.6.4.12"/>
    </reaction>
</comment>
<dbReference type="PROSITE" id="PS51960">
    <property type="entry name" value="COV_NSP15_NTD"/>
    <property type="match status" value="1"/>
</dbReference>
<dbReference type="Gene3D" id="3.40.50.300">
    <property type="entry name" value="P-loop containing nucleotide triphosphate hydrolases"/>
    <property type="match status" value="2"/>
</dbReference>
<feature type="domain" description="Peptidase C30" evidence="56">
    <location>
        <begin position="2760"/>
        <end position="3062"/>
    </location>
</feature>
<dbReference type="SMART" id="SM00506">
    <property type="entry name" value="A1pp"/>
    <property type="match status" value="1"/>
</dbReference>
<evidence type="ECO:0000256" key="50">
    <source>
        <dbReference type="PROSITE-ProRule" id="PRU01344"/>
    </source>
</evidence>
<keyword evidence="24" id="KW-0788">Thiol protease</keyword>
<dbReference type="PROSITE" id="PS51124">
    <property type="entry name" value="PEPTIDASE_C16"/>
    <property type="match status" value="1"/>
</dbReference>
<dbReference type="Pfam" id="PF08716">
    <property type="entry name" value="CoV_NSP7"/>
    <property type="match status" value="1"/>
</dbReference>
<evidence type="ECO:0007829" key="77">
    <source>
        <dbReference type="PDB" id="8E7N"/>
    </source>
</evidence>
<dbReference type="InterPro" id="IPR037227">
    <property type="entry name" value="EndoU-like"/>
</dbReference>
<comment type="catalytic activity">
    <reaction evidence="37">
        <text>uridylyl-uridylyl-ribonucleotide-RNA = a 3'-end uridylyl-2',3'-cyclophospho-uridine-RNA + a 5'-end dephospho-ribonucleoside-RNA</text>
        <dbReference type="Rhea" id="RHEA:67732"/>
        <dbReference type="Rhea" id="RHEA-COMP:13936"/>
        <dbReference type="Rhea" id="RHEA-COMP:17334"/>
        <dbReference type="Rhea" id="RHEA-COMP:17335"/>
        <dbReference type="ChEBI" id="CHEBI:138284"/>
        <dbReference type="ChEBI" id="CHEBI:173079"/>
        <dbReference type="ChEBI" id="CHEBI:173080"/>
    </reaction>
</comment>
<dbReference type="InterPro" id="IPR043612">
    <property type="entry name" value="CoV_NSP4_N"/>
</dbReference>
<evidence type="ECO:0000259" key="72">
    <source>
        <dbReference type="PROSITE" id="PS51992"/>
    </source>
</evidence>
<evidence type="ECO:0000259" key="55">
    <source>
        <dbReference type="PROSITE" id="PS51154"/>
    </source>
</evidence>
<evidence type="ECO:0000259" key="68">
    <source>
        <dbReference type="PROSITE" id="PS51955"/>
    </source>
</evidence>
<feature type="domain" description="CoV Nsp3 Y" evidence="72">
    <location>
        <begin position="1864"/>
        <end position="2231"/>
    </location>
</feature>
<dbReference type="Pfam" id="PF05409">
    <property type="entry name" value="Peptidase_C30"/>
    <property type="match status" value="1"/>
</dbReference>
<dbReference type="Pfam" id="PF19215">
    <property type="entry name" value="CoV_NSP15_C"/>
    <property type="match status" value="1"/>
</dbReference>
<dbReference type="Gene3D" id="6.10.250.2820">
    <property type="match status" value="1"/>
</dbReference>
<keyword evidence="32" id="KW-1072">Activation of host autophagy by virus</keyword>
<evidence type="ECO:0000256" key="4">
    <source>
        <dbReference type="ARBA" id="ARBA00004407"/>
    </source>
</evidence>
<feature type="domain" description="ExoN" evidence="66">
    <location>
        <begin position="5553"/>
        <end position="5768"/>
    </location>
</feature>
<dbReference type="Pfam" id="PF16348">
    <property type="entry name" value="CoV_NSP4_C"/>
    <property type="match status" value="1"/>
</dbReference>
<dbReference type="InterPro" id="IPR044863">
    <property type="entry name" value="NIRAN"/>
</dbReference>
<keyword evidence="33 52" id="KW-0472">Membrane</keyword>
<evidence type="ECO:0000256" key="12">
    <source>
        <dbReference type="ARBA" id="ARBA00022679"/>
    </source>
</evidence>
<evidence type="ECO:0000256" key="8">
    <source>
        <dbReference type="ARBA" id="ARBA00022484"/>
    </source>
</evidence>
<keyword evidence="22 48" id="KW-0378">Hydrolase</keyword>
<dbReference type="Gene3D" id="1.10.8.370">
    <property type="entry name" value="nsp7 replicase"/>
    <property type="match status" value="1"/>
</dbReference>
<dbReference type="InterPro" id="IPR043610">
    <property type="entry name" value="NSP6_CoV"/>
</dbReference>
<dbReference type="GO" id="GO:0000175">
    <property type="term" value="F:3'-5'-RNA exonuclease activity"/>
    <property type="evidence" value="ECO:0007669"/>
    <property type="project" value="InterPro"/>
</dbReference>
<feature type="transmembrane region" description="Helical" evidence="52">
    <location>
        <begin position="2632"/>
        <end position="2654"/>
    </location>
</feature>
<dbReference type="InterPro" id="IPR043611">
    <property type="entry name" value="CoV_NSP3_C"/>
</dbReference>
<dbReference type="GO" id="GO:0044172">
    <property type="term" value="C:host cell endoplasmic reticulum-Golgi intermediate compartment"/>
    <property type="evidence" value="ECO:0007669"/>
    <property type="project" value="UniProtKB-SubCell"/>
</dbReference>
<dbReference type="InterPro" id="IPR014828">
    <property type="entry name" value="NSP7_CoV"/>
</dbReference>
<keyword evidence="19" id="KW-0688">Ribosomal frameshifting</keyword>
<evidence type="ECO:0000259" key="61">
    <source>
        <dbReference type="PROSITE" id="PS51948"/>
    </source>
</evidence>
<dbReference type="SUPFAM" id="SSF142877">
    <property type="entry name" value="EndoU-like"/>
    <property type="match status" value="1"/>
</dbReference>
<dbReference type="Pfam" id="PF06478">
    <property type="entry name" value="CoV_RPol_N"/>
    <property type="match status" value="1"/>
</dbReference>
<keyword evidence="16 49" id="KW-0479">Metal-binding</keyword>
<evidence type="ECO:0000256" key="32">
    <source>
        <dbReference type="ARBA" id="ARBA00023050"/>
    </source>
</evidence>
<dbReference type="Gene3D" id="2.40.10.10">
    <property type="entry name" value="Trypsin-like serine proteases"/>
    <property type="match status" value="2"/>
</dbReference>
<dbReference type="Pfam" id="PF20631">
    <property type="entry name" value="CoV_NSP13_1B"/>
    <property type="match status" value="1"/>
</dbReference>
<dbReference type="GO" id="GO:0004483">
    <property type="term" value="F:methyltransferase cap1 activity"/>
    <property type="evidence" value="ECO:0007669"/>
    <property type="project" value="UniProtKB-EC"/>
</dbReference>
<evidence type="ECO:0000256" key="52">
    <source>
        <dbReference type="SAM" id="Phobius"/>
    </source>
</evidence>
<feature type="active site" evidence="46">
    <location>
        <position position="5749"/>
    </location>
</feature>
<keyword evidence="18" id="KW-0547">Nucleotide-binding</keyword>
<feature type="region of interest" description="ZF1" evidence="49">
    <location>
        <begin position="1868"/>
        <end position="1881"/>
    </location>
</feature>
<feature type="region of interest" description="Disordered" evidence="51">
    <location>
        <begin position="536"/>
        <end position="555"/>
    </location>
</feature>
<dbReference type="InterPro" id="IPR047566">
    <property type="entry name" value="CoV_NSP3_Y"/>
</dbReference>
<dbReference type="Pfam" id="PF19218">
    <property type="entry name" value="CoV_NSP3_C"/>
    <property type="match status" value="1"/>
</dbReference>
<feature type="transmembrane region" description="Helical" evidence="52">
    <location>
        <begin position="3122"/>
        <end position="3141"/>
    </location>
</feature>
<dbReference type="InterPro" id="IPR046440">
    <property type="entry name" value="AV_NSP11N_COV_NSP15M"/>
</dbReference>
<dbReference type="GeneID" id="6264444"/>
<feature type="domain" description="Macro" evidence="55">
    <location>
        <begin position="837"/>
        <end position="1018"/>
    </location>
</feature>
<evidence type="ECO:0000256" key="33">
    <source>
        <dbReference type="ARBA" id="ARBA00023136"/>
    </source>
</evidence>
<dbReference type="InterPro" id="IPR043502">
    <property type="entry name" value="DNA/RNA_pol_sf"/>
</dbReference>
<sequence length="6663" mass="743971">MSKYQKSVVSTRNAKVEVVYTRPGLPFLDYLRIMYGPTKKLDQIKDTSIGEVHCGDKVLKFIKNPVVGIVCNEGDVPFSELEEKYGGNELTKLYQHLAATQSIWSKSSADLVAKAESVAHVEGIDRLVGCYNLRINMCATLAVLKNFLFKIEGLVKNVAESYIEPMQGEFDALLGNYLASVKITPTVVKELAKLAKSIPMLKVENHVLRLFGAGGDFVDCINKFLSDVYYKHPGHVEYHGVKVSATIFYRNNRAKISRAYIMPPKVVCKPDVYFEATPATQFQTVIVEGSGEEVHELRQVIGEVPEGQKGIIVLSDGAAYFKYLGSDGKEYLSLWVGVGCLKYPIYVSEQPAAVKFAEAVSVLEYEQEEEPDIAIRCKFRCFNGNHIEKDLDKAIDEIVFETECTIEEVHAVFYTRMCEYFEEQGSSEEIPLFEETALVDPDYRLLDGLRKVVRLVMLGEVADAEDEDNYDWNDEDAESQPPDVESEEQVQDEDDSVEVDEGDYEEDTFNLAMGVPMIHSDDELDLVCDVDDDELVDEGEEPDVRSSSEETDLEVNVQCNDDAGWSEDPLVVDEDSADTSAQEEDENESASAPETSQEDMETTPETSHNKNEVASAMETTYITNDMAVCNPEAFVDGDIVEIENQFSSVIEEGEKNATSASADIVKSAVGLVDPRSDSLTDQQSGVGDLVCKQVVSSVATVQSEVVGEGSPVHTPDADALIASSTANQGVVTKGFESASNDEESVSGAESVLPLTDCDTSSSSNSAKPLQQRQKRLKKRKAKKSGADADTDPSNYSGIKGVRDDCRDESAQASCKSVSSEEVTDVVKEDEDWGKAVDAQECKNLAGQTKPFIFYGDLQELLKQLGGFGSIIINAANERLQHGGGFAKVVASLAGQLFIKKCEGIIRTKGPVPMDTRMVQTGPYNCSMYGVKAIRNAVAPRGNEQDIESKLNTTYYHAIQDIVNKPEVIITPLLGAGIFNVDPELSLKALLRYATNNVVIITNEKKQFEMLKAHGLIEATFSGVKASAPGTSVKSEKELDWSDKRTEEEEANVPGTSVKDISTPRSEAQVVTPEEKINEEPKPEKAEEVKNYWKSECTRELNLGAVRGLNGIYKCKKSVFHGSCNNPEHKGYCCVCNGHVSEVVYYSTFDGVNYKTHKFSNLGKLVKDVIGDKVYVDGVCVDNKPLFEIQPGSTFLRLYPISDADKQHIKNYYELSSKQYGVFAAVYAREHPIIESGGLRYLKQKNNNCFVSTALVMLQHLKLEFKGIVKELWSNFLAGDARGIVAYTYALLYPTVKYGDMGDAEEVVLKYLNKAKLCAQLTLNIKCKCGERNHTFSGVDAVYCIADVSTRHKALTSRIVCACDNVKSSIVYADLPFVFVHRNVTTKIKLEEDFVCANIFKHGSHYCGTNAMYSYDSMSSKAGKPILESSFSAIVFEGFFKANTEVSEAIDEAIENGVDIHGSEENQDADAGKQHAGSTFTPPRKGDTRGAIGRTVVDVPSKGDVGSAVKTVESVSNVISVRQDPHSHVNNFEVLSVQSLPAESADPVVKKASVVTMTGDFKPFKVGNTTVKPGKGPQLEEYLTLDVIKQAWITGDYNVVIRRTSTLTKMLGVVAMDTGKIVFDSMLKAANAIIDYVKRHNLQKKAIQEAKEVATMLSPYMDVKVVKGMLFNVWSYLLTVLPLLQKPTELYGECLKRSSKVVGGVKASTWAVMILACMCWWRQRQIAAGAVRLANWFTLGYLCYDYNTYSDYHFNVFDYCNGTLCELCLSGVDSLHLYKHAKTTYQKVVTTDFVGYAPLYFILQAVFFKSAAMLSGLLFMIKFTINFGVFNTGIYIVDYVVSTIANTIDPIMISTIVCGMIKLYRIANHYFYGCKNPACDKCHAATVSERTELSCVVGSKRFPYYVYANSVAKMCGKHMWCCKNCDVFGEGNTFISTAIVGDLTDKIRRKVKATSEALAIATLIEEGDNYELHYKLNGAEGSRVYDKNQFWNCAIPVSDASKCGKFEPDNFITYNASSQSELSLAKQCAVYYAQVLSRPTIIVPLSQEEYTSGKVTRTQVTRLLDLCDDYYGISDAEVKMSVIKSNTGATLSAAVQQYVAKIVPSQVMNLDVDFLLFCDRYGLTPSQAAYNNAVPNSTCNLDAYEGEQFLRVKEQVKSAFVQFGVKYVDFKMALNDSKIAILQYDFLKSLPGNYLPSLLMRIRQAGVTLRVTTSQIMQQDTLGGVRVTMVEDRVSKTQKMPKKKGGNPPSWTRRFFNFMQESFKMSLIGVLLGALMISLIAPTFTPSVVELAASGYKVIDNGVIRPIVETDNCFANKYAGFNDWYYGFVGKYPYNSVDCPVVVALTTIMDANMKGAIVPGYAGNMAWLNGQIVHYRHEFSWFTGSSAEGIVGYTRDIVVYGEDFIKSLALISARCVKLMMVSERLYCYGGSNDAIDALPFTAIQPHVVYNDAIGVGKLVVPEQLLYKPYIVYTQAREYCRAGVCEQAKEGYCINFNGEWALFNQHYTSKDGVYCGETPMSVVMSIINAYIYQGTTTSFFNRFCVLSVMMLIALVALVYVVKFQAFFKTYAGLACAILLSWGFNAIMLLSYSVNPIVVMPLIVVYMYVALTVTTPTAIIMHVAFLVTIVPMLPYSLMAIYGAYVLLMYTSVACWFVKTKVSSGKLFEKGEFVADFDTAARSTFLINNSVYVKLVNEVGDKFQKYLSGYARLKYYSGSGGDQECLDACRATLANALENFKNTQVEVLYTPPRFGVNLVTRLQAGIKKMVAPSSAVEQCVVSVVHGNTQLNGLWLNDYVLCPRHILGKYTGEQWRDALINANNFDFHILYKGMELQVVGRELVGALLKLKVSMVNANTPKYKFAKARIGDNFSIACAYNGHVSGLYTVTLRENGTLKGSFMSGSCGSVGYNVTNEGVEFVYMHHLELPGCVHGGSDLHGIFYGGYVDEEVLQRIPPAPANSRNIVAWLYAAVYNNCDWFVKYGPKQVMSVEDFNEWASGYGFTKFEYHLAFDVFSAATGVSVEQMLAAIKELADGWNYAPVLGSFHLDDEYSPEMIMQQTSGIVLQSNVKKATKGFLSRLGYWLVMVILTVYASCNVVPLDMLPQLIMSVGVGFAIMFVTLKHQHFFMTTAIIPYVVTSILGMALEKPVFYNGWYFSFFHDFLKYVGIEATHQYAWMLLPFALYVAYNVAKGVGSTLINFNAGGISLWNSLVYGMRWGSTLRFLYTALMSDNVFETFGSSGEFYINMHMACVGLFSSDPASGYIIMWIVKQVNYVGYLAYFTELSYYTFVFYSCVLCYMFSCYFGLFWFTNKVLGTTFGKYPYKVSAGQFKYMMLNGMRGPRSTADVLITNMRLAGIGGERTITVSTVQSKLTDVKCATVVLMQLLTKLNVEANSRLHKHLVQTHNDILAESDPAICIEKLTGMLMTLLSIDSTLDVKALCDELLAKESVLQAVTDEFCALPSYVDYEKARAAYEEIQKNSTNPQEIKAYKKAMNIAKSVLDRDIAVQKKLDAMAERAMSTMYKEAKSSEKKTRLVSSLHALLFSMIKRLDSDQVADVFEKARNGVVPLASVPITCSNKLTIVIPDMSLWEKVVVHDYVVYGNIVWDINEVVDMDGNQILPCRVSGEASWPLEVRLVRNGKLVGDLALLQNNELLPTGIKKSPCVAGANQERCAVPANAYYTSLKGQHFVAAITSEDPTLKYASFTGASGNLVVVELEPPCKFGVKTPDGAVKVMHLYFVKNVKNIVRGMVLGALTNVVALQHGVSTESVENCGILSLCSFALDAKECYLEYIKEGGAPLSNCVKMLTLHTGSGAAVTVKPAPTPEQDSFGGASVCLYCRAHISHPGVYGVCQFKGKFVQIPVEEKDPVGFCLRNKICTVCQMWIGFGCQCDSLRKDPLPIDPKPAAMPIRPKELLGVRAAGENSQDSAGFHHPGLDFTRVGANSESLELQSVPQNYLNRVRGLSEARLRPCASGLLPDVVKRAFDLYNSNTAGMYASLKHNCARFQELDENDDEIDSFFVVKQTTPHNFEHEEKCYLDLKADCVAVHDFFRFEGMYSICRQRLTKYTMMDLCYAFRHFDPNDCDVLKEILVVKGCCEWDYFDQPNWYDPVENPDWFSLISRLGPIFQRALIKVAEFCDLMVEKGYIGVVTLDNQDLNGNFYDFGDFKKVLPGCGVPVTTSYYSYMMPCLTACDALASERFFEFKATSGYKQYDLTKYDFTEEKLQLFMKYFKYWDRTYHPNCVECIDDRCLIHCANFNILFATLFPQTAFGCLCKRVYIDGVPFISTTGYHSKELGVLLNKDNSMSFSKMSIGELMRFAADPSLLVSASDAFVDLRTSCFSLSALSTGLTYQTVKPGHFNEDFYNFAEKKGFFKEGSSIPLKHFFYIQDGNAAIADFDYYRFNKPTMVDIQQFLFCFEVTDKYFEQYDGGCIPANQVVVTNLDKSAGYPFNKFGKARLYYESLSYAEQDQLFELTKRNILPTITQINMKYAISAKSRARTVAGVSILSSMTNRQFHQKCLKSIVNTRNATVVIGTTKFYGGWDNMLRNLMRGVEDPVLMGWDYPKCDRAVPSLLRLSASLILARRHKGCCDWNERIYRLANEAAQVLSEVALSNGGLYVKPGGTSSGDATTAYANSAFNLFQATAANVAQLLATPTSRIYAEEVRALQHELYTQVYRRDKPDMDFVYTFYAYLNKHFSLMILSDDGVVCYNKSYAEAGMVASIASFREVLFYQNNVFMADSKCWTEEDVKIGPHEFCSQHSMLVEIDGEMRYLPYPDPSRILGACVFVDDVEKTEPVVVMERYVALAIDAYPLIYHENEEYGKVFYLLLSYIQTLYQRLSNDMLMDYSFVMNIDTSSKFWEEDFYRQMYGSSPTLQASGVCVVCNSQTVLRCGNCLRKPFLCCKCCYDHVMETEHKNVLSINPYVCSVAGCGESNVCKLFLGGMSYFCLDHKPRLAIPLVSGGTVFGIYRATCSGSPDVAVFNKLATTDWKGIDSYVLANNCSDSLRRFAAETVKATEELEKQQYASAEIKEIVGEKELVLSWEPGKTRPPLNRNYVFTGYHFTRTGKTQLGEFTFEKSDSQQSVYYKATSTSKLAVGDLFVLTSHNISPLTAPTICNQQIYTKFQNITPNLFVSDAFADNIPLYHIVGKQRRTTVQGPPGSGKSHFAIGLAAYFSNARIVYTACSHAAVDALCAKAFKFLKHDDCTRVVPMRVGVDCFSDFKVNDMTRKYIFSTINALPEVSCDILLVDEVSMLTNYELSYLNQKISYQYVVYVGDPAQLPAPRTLLNGCLEPAHYNLVTNIMVSTKPDIFLAKCYRCPKEIVDTVSELVYEGKFIANNPVSGQCFKCVVNTGNSDVKRELGSAYNQVQLDFVADFLKHNPLWRKACFISPYNSMNQRARRQLGLEVQTVDSSQGSEYDYVIFAVTADSPHAMNINRFNVAVTRAKVGILVLMRHNDSFYQGLKFVEIEGPRGKLQSQTTGLFKICSRNFKGLPPAYAPTYIALDEKYKVGDSVLATLLKVDTGSCVSYSHLVSLLGFKFDKGTGSSQIVSKYSPFITRDMAIRNVRGWVGFDVEASHAANEHIGTNLPLMVGFSIGTDYLVANEGLVMTEYNDEFRKIPARCPPGDQFAYLKPLLHKGKPWNVVRPQIVRMMADHLQDISDCVVLVTWSHSLELTTMRYFCKMGKEQKCKQCEGRGCAYNSAAETFHCWKHSFGCDFLYNPYLVDVQQWGYSGNLSSNHDRYCNMHGNAHVASADAKMTRCLAVYDCFVKNINWDVEYPIIANEEDVNRCCRHLQKLFVKSVCIGMNYDKVHDIGNPKGIKSANGISFNFYDRDPVADNVIRLDYDYDSMCERFKDGLALFWNCNVNCYPDNALVCRFDTRTLNALNLPGCNGGSLYVNKHAFHTEKYDRSAFRNLKSMPFFFFDDSPCDVKLVNDVAQDLVALSARDCITRCNIGGAVCWKHAKAYAEFVHAYNTCTLAGFTFWVSEKFDPYVLWKKFYKLQSLDQPVANVVKRDHFDDVKDDVPYVITGDKVFYRKGLQDVLIFENKTSMATSIAFEYYARRNIDVIPKSAILYGLGVDVTAGFTLWDRELSQPVFNGVVDTSKVIDIEPNEKLCVLYDDRVKGSRQRFLQTKNAVLISTIRVKVDGIELESVRIPASSCQIDSTPVSTVRDGNGQMFVYVRKDGKHVVPTSQLFTEQRSFEDFLPLSVMERDFLNMEAPQFIAKYDCKGLGLEHVLYGDFSKKVIGGAHLTIGLARLYIQEKFDVHEISPSSFDVFKSYFVVTHAGAMKQVCTVLDVLLDDFISILKEIKVSHKGVVSEVLHYIVDYQTVDFMLWMGDNAINTFYPKLQADYWDSIKGKHPSVWSPGFNMPELYKVQNCQLEKCELANYGKTVLLPPGILMNVAKYTQLCQYLSKTTMCVPHNMRVMHFGAGSDKGVAPGTSVLRQWLPEGALLIDNDINRYVSDADACVISDCNVFKSQGKFDLIISDMYTSPKGVDIHEGIIKNNGISDCFGYLCHFIKNNLSLGGTFAVKITETSWLPELYELAQKCAYWTCFCTAVNTSSSEAFLVGVNYLGDVEKPIIDGSVMHANYLFWRNVTDLPLSARSLFDIAKFGLKVKATPVVNLKKENITELVINLLKNGKIIIRDSVSVHYVDESFIN</sequence>
<keyword evidence="36" id="KW-0456">Lyase</keyword>
<comment type="similarity">
    <text evidence="6">Belongs to the DNA2/NAM7 helicase family.</text>
</comment>
<dbReference type="PROSITE" id="PS50507">
    <property type="entry name" value="RDRP_SSRNA_POS"/>
    <property type="match status" value="1"/>
</dbReference>
<dbReference type="SMR" id="B2BW31"/>
<evidence type="ECO:0000256" key="48">
    <source>
        <dbReference type="PROSITE-ProRule" id="PRU01303"/>
    </source>
</evidence>
<feature type="domain" description="N7-MTase" evidence="67">
    <location>
        <begin position="5777"/>
        <end position="6002"/>
    </location>
</feature>
<dbReference type="PROSITE" id="PS51947">
    <property type="entry name" value="NIRAN"/>
    <property type="match status" value="1"/>
</dbReference>
<dbReference type="GO" id="GO:0016829">
    <property type="term" value="F:lyase activity"/>
    <property type="evidence" value="ECO:0007669"/>
    <property type="project" value="UniProtKB-KW"/>
</dbReference>
<feature type="domain" description="3Ecto" evidence="73">
    <location>
        <begin position="1726"/>
        <end position="1791"/>
    </location>
</feature>
<organism evidence="75 76">
    <name type="scientific">Beluga whale coronavirus (strain SW1)</name>
    <name type="common">BwCoV</name>
    <dbReference type="NCBI Taxonomy" id="694015"/>
    <lineage>
        <taxon>Viruses</taxon>
        <taxon>Riboviria</taxon>
        <taxon>Orthornavirae</taxon>
        <taxon>Pisuviricota</taxon>
        <taxon>Pisoniviricetes</taxon>
        <taxon>Nidovirales</taxon>
        <taxon>Cornidovirineae</taxon>
        <taxon>Coronaviridae</taxon>
        <taxon>Orthocoronavirinae</taxon>
        <taxon>Gammacoronavirus</taxon>
        <taxon>Cegacovirus</taxon>
        <taxon>Gammacoronavirus delphinapteri</taxon>
    </lineage>
</organism>
<proteinExistence type="evidence at protein level"/>
<keyword evidence="76" id="KW-1185">Reference proteome</keyword>
<evidence type="ECO:0000256" key="2">
    <source>
        <dbReference type="ARBA" id="ARBA00001936"/>
    </source>
</evidence>
<feature type="region of interest" description="Y1" evidence="49">
    <location>
        <begin position="1864"/>
        <end position="1954"/>
    </location>
</feature>
<feature type="domain" description="Nsp15 N-terminal oligomerization" evidence="70">
    <location>
        <begin position="6003"/>
        <end position="6063"/>
    </location>
</feature>
<comment type="subcellular location">
    <subcellularLocation>
        <location evidence="4">Host cytoplasm</location>
        <location evidence="4">Host perinuclear region</location>
    </subcellularLocation>
    <subcellularLocation>
        <location evidence="5">Host endoplasmic reticulum-Golgi intermediate compartment</location>
    </subcellularLocation>
    <subcellularLocation>
        <location evidence="3">Host membrane</location>
        <topology evidence="3">Multi-pass membrane protein</topology>
    </subcellularLocation>
</comment>
<dbReference type="PROSITE" id="PS51946">
    <property type="entry name" value="COV_NSP4C"/>
    <property type="match status" value="1"/>
</dbReference>
<dbReference type="InterPro" id="IPR038123">
    <property type="entry name" value="NSP4_C_sf_CoV"/>
</dbReference>
<dbReference type="SUPFAM" id="SSF50494">
    <property type="entry name" value="Trypsin-like serine proteases"/>
    <property type="match status" value="1"/>
</dbReference>
<evidence type="ECO:0000256" key="40">
    <source>
        <dbReference type="ARBA" id="ARBA00047984"/>
    </source>
</evidence>
<dbReference type="InterPro" id="IPR050534">
    <property type="entry name" value="Coronavir_polyprotein_1ab"/>
</dbReference>
<dbReference type="RefSeq" id="YP_001876435.1">
    <property type="nucleotide sequence ID" value="NC_010646.1"/>
</dbReference>
<feature type="active site" evidence="46">
    <location>
        <position position="5672"/>
    </location>
</feature>
<dbReference type="InterPro" id="IPR037230">
    <property type="entry name" value="NSP8_sf_CoV"/>
</dbReference>
<dbReference type="CDD" id="cd21401">
    <property type="entry name" value="ZBD_cv_Nsp13-like"/>
    <property type="match status" value="1"/>
</dbReference>
<evidence type="ECO:0000256" key="44">
    <source>
        <dbReference type="PROSITE-ProRule" id="PRU01294"/>
    </source>
</evidence>
<dbReference type="PROSITE" id="PS51953">
    <property type="entry name" value="NIV_EXON"/>
    <property type="match status" value="1"/>
</dbReference>
<feature type="active site" evidence="48">
    <location>
        <position position="6236"/>
    </location>
</feature>
<evidence type="ECO:0000256" key="30">
    <source>
        <dbReference type="ARBA" id="ARBA00022953"/>
    </source>
</evidence>
<evidence type="ECO:0000256" key="28">
    <source>
        <dbReference type="ARBA" id="ARBA00022870"/>
    </source>
</evidence>
<evidence type="ECO:0000256" key="38">
    <source>
        <dbReference type="ARBA" id="ARBA00043918"/>
    </source>
</evidence>
<dbReference type="InterPro" id="IPR018995">
    <property type="entry name" value="RNA_synth_NSP10_CoV"/>
</dbReference>
<evidence type="ECO:0000259" key="70">
    <source>
        <dbReference type="PROSITE" id="PS51960"/>
    </source>
</evidence>
<dbReference type="InterPro" id="IPR036333">
    <property type="entry name" value="NSP10_sf_CoV"/>
</dbReference>
<dbReference type="KEGG" id="vg:6264444"/>
<dbReference type="InterPro" id="IPR043503">
    <property type="entry name" value="PLpro_palm_finger_dom_CoV"/>
</dbReference>
<feature type="compositionally biased region" description="Basic residues" evidence="51">
    <location>
        <begin position="772"/>
        <end position="783"/>
    </location>
</feature>
<feature type="domain" description="Peptidase C16" evidence="54">
    <location>
        <begin position="1210"/>
        <end position="1362"/>
    </location>
</feature>
<dbReference type="InterPro" id="IPR044371">
    <property type="entry name" value="Macro_X_NSP3-like"/>
</dbReference>
<feature type="active site" evidence="46">
    <location>
        <position position="5754"/>
    </location>
</feature>
<evidence type="ECO:0000256" key="3">
    <source>
        <dbReference type="ARBA" id="ARBA00004301"/>
    </source>
</evidence>
<dbReference type="InterPro" id="IPR046441">
    <property type="entry name" value="RdRp_CoV"/>
</dbReference>
<evidence type="ECO:0000256" key="47">
    <source>
        <dbReference type="PROSITE-ProRule" id="PRU01299"/>
    </source>
</evidence>
<evidence type="ECO:0000256" key="17">
    <source>
        <dbReference type="ARBA" id="ARBA00022737"/>
    </source>
</evidence>
<dbReference type="PROSITE" id="PS51954">
    <property type="entry name" value="COV_N7_MTASE"/>
    <property type="match status" value="1"/>
</dbReference>
<dbReference type="InterPro" id="IPR048673">
    <property type="entry name" value="NSP13_stalk_CoV"/>
</dbReference>
<dbReference type="Pfam" id="PF01661">
    <property type="entry name" value="Macro"/>
    <property type="match status" value="1"/>
</dbReference>
<dbReference type="GO" id="GO:0033644">
    <property type="term" value="C:host cell membrane"/>
    <property type="evidence" value="ECO:0007669"/>
    <property type="project" value="UniProtKB-SubCell"/>
</dbReference>
<evidence type="ECO:0000256" key="19">
    <source>
        <dbReference type="ARBA" id="ARBA00022758"/>
    </source>
</evidence>
<feature type="region of interest" description="Disordered" evidence="51">
    <location>
        <begin position="466"/>
        <end position="502"/>
    </location>
</feature>
<dbReference type="Pfam" id="PF13087">
    <property type="entry name" value="AAA_12"/>
    <property type="match status" value="1"/>
</dbReference>
<feature type="region of interest" description="Y4" evidence="49">
    <location>
        <begin position="2122"/>
        <end position="2231"/>
    </location>
</feature>
<dbReference type="Pfam" id="PF20633">
    <property type="entry name" value="CoV_NSP13_stalk"/>
    <property type="match status" value="1"/>
</dbReference>
<dbReference type="SUPFAM" id="SSF143076">
    <property type="entry name" value="Coronavirus NSP8-like"/>
    <property type="match status" value="1"/>
</dbReference>
<dbReference type="PROSITE" id="PS51961">
    <property type="entry name" value="AV_NSP11N_COV_NSP15M"/>
    <property type="match status" value="1"/>
</dbReference>
<evidence type="ECO:0000259" key="58">
    <source>
        <dbReference type="PROSITE" id="PS51657"/>
    </source>
</evidence>
<evidence type="ECO:0000256" key="37">
    <source>
        <dbReference type="ARBA" id="ARBA00024600"/>
    </source>
</evidence>